<sequence>MTMLEKVVTRRFLPRIWSNLSRQVPGRTPYDYSRVIIGAIPRVPSLNKTPLVADTSISYKGGLVHSSMLQYGSAYSYTPWPSETNQKRYSLPPNAPEDEAPIKIRFIYGFSAKKQHSDNRTTSIILQHLDHSVLKARTCVVHG</sequence>
<protein>
    <submittedName>
        <fullName evidence="1">Uncharacterized protein</fullName>
    </submittedName>
</protein>
<dbReference type="GeneID" id="28851236"/>
<organism evidence="1 2">
    <name type="scientific">Pochonia chlamydosporia 170</name>
    <dbReference type="NCBI Taxonomy" id="1380566"/>
    <lineage>
        <taxon>Eukaryota</taxon>
        <taxon>Fungi</taxon>
        <taxon>Dikarya</taxon>
        <taxon>Ascomycota</taxon>
        <taxon>Pezizomycotina</taxon>
        <taxon>Sordariomycetes</taxon>
        <taxon>Hypocreomycetidae</taxon>
        <taxon>Hypocreales</taxon>
        <taxon>Clavicipitaceae</taxon>
        <taxon>Pochonia</taxon>
    </lineage>
</organism>
<name>A0A179FP98_METCM</name>
<accession>A0A179FP98</accession>
<dbReference type="AlphaFoldDB" id="A0A179FP98"/>
<keyword evidence="2" id="KW-1185">Reference proteome</keyword>
<reference evidence="1 2" key="1">
    <citation type="journal article" date="2016" name="PLoS Pathog.">
        <title>Biosynthesis of antibiotic leucinostatins in bio-control fungus Purpureocillium lilacinum and their inhibition on phytophthora revealed by genome mining.</title>
        <authorList>
            <person name="Wang G."/>
            <person name="Liu Z."/>
            <person name="Lin R."/>
            <person name="Li E."/>
            <person name="Mao Z."/>
            <person name="Ling J."/>
            <person name="Yang Y."/>
            <person name="Yin W.B."/>
            <person name="Xie B."/>
        </authorList>
    </citation>
    <scope>NUCLEOTIDE SEQUENCE [LARGE SCALE GENOMIC DNA]</scope>
    <source>
        <strain evidence="1">170</strain>
    </source>
</reference>
<proteinExistence type="predicted"/>
<evidence type="ECO:0000313" key="1">
    <source>
        <dbReference type="EMBL" id="OAQ67108.1"/>
    </source>
</evidence>
<dbReference type="Proteomes" id="UP000078397">
    <property type="component" value="Unassembled WGS sequence"/>
</dbReference>
<evidence type="ECO:0000313" key="2">
    <source>
        <dbReference type="Proteomes" id="UP000078397"/>
    </source>
</evidence>
<gene>
    <name evidence="1" type="ORF">VFPPC_08555</name>
</gene>
<dbReference type="KEGG" id="pchm:VFPPC_08555"/>
<comment type="caution">
    <text evidence="1">The sequence shown here is derived from an EMBL/GenBank/DDBJ whole genome shotgun (WGS) entry which is preliminary data.</text>
</comment>
<dbReference type="RefSeq" id="XP_018144195.1">
    <property type="nucleotide sequence ID" value="XM_018287242.1"/>
</dbReference>
<dbReference type="EMBL" id="LSBJ02000004">
    <property type="protein sequence ID" value="OAQ67108.1"/>
    <property type="molecule type" value="Genomic_DNA"/>
</dbReference>